<dbReference type="InterPro" id="IPR008920">
    <property type="entry name" value="TF_FadR/GntR_C"/>
</dbReference>
<dbReference type="PANTHER" id="PTHR43537">
    <property type="entry name" value="TRANSCRIPTIONAL REGULATOR, GNTR FAMILY"/>
    <property type="match status" value="1"/>
</dbReference>
<dbReference type="GO" id="GO:0003677">
    <property type="term" value="F:DNA binding"/>
    <property type="evidence" value="ECO:0007669"/>
    <property type="project" value="UniProtKB-KW"/>
</dbReference>
<evidence type="ECO:0000256" key="2">
    <source>
        <dbReference type="ARBA" id="ARBA00023125"/>
    </source>
</evidence>
<sequence>MDLKVSRDAGAPEKLANRLLELIESGELKPGDKLPSERELAELGGVARSTVREALSALEMRGLVSRRPGRGSVVEAVARPKLADSLRGVLPPSERLLAEVMDLRGVVEPPLAERAALRADASGLAALDRVLAAAEEELGRPEPSAARLVALDLEFHTTVATLAQNAMLVELIDVVNEWTAPSRDETLQSLERMLRSHRAHGRIADAIRAGDPAAAHEAMAAHLGQIAEVIAAPQPGAEALPA</sequence>
<dbReference type="RefSeq" id="WP_189083371.1">
    <property type="nucleotide sequence ID" value="NZ_BMRJ01000001.1"/>
</dbReference>
<dbReference type="PANTHER" id="PTHR43537:SF5">
    <property type="entry name" value="UXU OPERON TRANSCRIPTIONAL REGULATOR"/>
    <property type="match status" value="1"/>
</dbReference>
<dbReference type="EMBL" id="BMRJ01000001">
    <property type="protein sequence ID" value="GGR12424.1"/>
    <property type="molecule type" value="Genomic_DNA"/>
</dbReference>
<evidence type="ECO:0000259" key="4">
    <source>
        <dbReference type="PROSITE" id="PS50949"/>
    </source>
</evidence>
<dbReference type="CDD" id="cd07377">
    <property type="entry name" value="WHTH_GntR"/>
    <property type="match status" value="1"/>
</dbReference>
<dbReference type="GO" id="GO:0003700">
    <property type="term" value="F:DNA-binding transcription factor activity"/>
    <property type="evidence" value="ECO:0007669"/>
    <property type="project" value="InterPro"/>
</dbReference>
<name>A0A918F970_AGRME</name>
<dbReference type="InterPro" id="IPR036390">
    <property type="entry name" value="WH_DNA-bd_sf"/>
</dbReference>
<organism evidence="5 6">
    <name type="scientific">Agromyces mediolanus</name>
    <name type="common">Corynebacterium mediolanum</name>
    <dbReference type="NCBI Taxonomy" id="41986"/>
    <lineage>
        <taxon>Bacteria</taxon>
        <taxon>Bacillati</taxon>
        <taxon>Actinomycetota</taxon>
        <taxon>Actinomycetes</taxon>
        <taxon>Micrococcales</taxon>
        <taxon>Microbacteriaceae</taxon>
        <taxon>Agromyces</taxon>
    </lineage>
</organism>
<dbReference type="Pfam" id="PF07729">
    <property type="entry name" value="FCD"/>
    <property type="match status" value="1"/>
</dbReference>
<dbReference type="SUPFAM" id="SSF46785">
    <property type="entry name" value="Winged helix' DNA-binding domain"/>
    <property type="match status" value="1"/>
</dbReference>
<accession>A0A918F970</accession>
<dbReference type="InterPro" id="IPR011711">
    <property type="entry name" value="GntR_C"/>
</dbReference>
<dbReference type="SUPFAM" id="SSF48008">
    <property type="entry name" value="GntR ligand-binding domain-like"/>
    <property type="match status" value="1"/>
</dbReference>
<keyword evidence="2" id="KW-0238">DNA-binding</keyword>
<keyword evidence="1" id="KW-0805">Transcription regulation</keyword>
<evidence type="ECO:0000256" key="3">
    <source>
        <dbReference type="ARBA" id="ARBA00023163"/>
    </source>
</evidence>
<evidence type="ECO:0000313" key="6">
    <source>
        <dbReference type="Proteomes" id="UP000610303"/>
    </source>
</evidence>
<comment type="caution">
    <text evidence="5">The sequence shown here is derived from an EMBL/GenBank/DDBJ whole genome shotgun (WGS) entry which is preliminary data.</text>
</comment>
<protein>
    <submittedName>
        <fullName evidence="5">GntR family transcriptional regulator</fullName>
    </submittedName>
</protein>
<dbReference type="SMART" id="SM00345">
    <property type="entry name" value="HTH_GNTR"/>
    <property type="match status" value="1"/>
</dbReference>
<proteinExistence type="predicted"/>
<dbReference type="InterPro" id="IPR036388">
    <property type="entry name" value="WH-like_DNA-bd_sf"/>
</dbReference>
<keyword evidence="6" id="KW-1185">Reference proteome</keyword>
<dbReference type="InterPro" id="IPR000524">
    <property type="entry name" value="Tscrpt_reg_HTH_GntR"/>
</dbReference>
<dbReference type="Gene3D" id="1.20.120.530">
    <property type="entry name" value="GntR ligand-binding domain-like"/>
    <property type="match status" value="1"/>
</dbReference>
<feature type="domain" description="HTH gntR-type" evidence="4">
    <location>
        <begin position="9"/>
        <end position="77"/>
    </location>
</feature>
<reference evidence="5" key="2">
    <citation type="submission" date="2020-09" db="EMBL/GenBank/DDBJ databases">
        <authorList>
            <person name="Sun Q."/>
            <person name="Ohkuma M."/>
        </authorList>
    </citation>
    <scope>NUCLEOTIDE SEQUENCE</scope>
    <source>
        <strain evidence="5">JCM 3346</strain>
    </source>
</reference>
<dbReference type="PRINTS" id="PR00035">
    <property type="entry name" value="HTHGNTR"/>
</dbReference>
<keyword evidence="3" id="KW-0804">Transcription</keyword>
<evidence type="ECO:0000313" key="5">
    <source>
        <dbReference type="EMBL" id="GGR12424.1"/>
    </source>
</evidence>
<evidence type="ECO:0000256" key="1">
    <source>
        <dbReference type="ARBA" id="ARBA00023015"/>
    </source>
</evidence>
<dbReference type="Gene3D" id="1.10.10.10">
    <property type="entry name" value="Winged helix-like DNA-binding domain superfamily/Winged helix DNA-binding domain"/>
    <property type="match status" value="1"/>
</dbReference>
<gene>
    <name evidence="5" type="ORF">GCM10010196_01080</name>
</gene>
<dbReference type="AlphaFoldDB" id="A0A918F970"/>
<dbReference type="PROSITE" id="PS50949">
    <property type="entry name" value="HTH_GNTR"/>
    <property type="match status" value="1"/>
</dbReference>
<dbReference type="Pfam" id="PF00392">
    <property type="entry name" value="GntR"/>
    <property type="match status" value="1"/>
</dbReference>
<dbReference type="SMART" id="SM00895">
    <property type="entry name" value="FCD"/>
    <property type="match status" value="1"/>
</dbReference>
<dbReference type="Proteomes" id="UP000610303">
    <property type="component" value="Unassembled WGS sequence"/>
</dbReference>
<reference evidence="5" key="1">
    <citation type="journal article" date="2014" name="Int. J. Syst. Evol. Microbiol.">
        <title>Complete genome sequence of Corynebacterium casei LMG S-19264T (=DSM 44701T), isolated from a smear-ripened cheese.</title>
        <authorList>
            <consortium name="US DOE Joint Genome Institute (JGI-PGF)"/>
            <person name="Walter F."/>
            <person name="Albersmeier A."/>
            <person name="Kalinowski J."/>
            <person name="Ruckert C."/>
        </authorList>
    </citation>
    <scope>NUCLEOTIDE SEQUENCE</scope>
    <source>
        <strain evidence="5">JCM 3346</strain>
    </source>
</reference>